<evidence type="ECO:0000313" key="3">
    <source>
        <dbReference type="WBParaSite" id="TTAC_0001051101-mRNA-1"/>
    </source>
</evidence>
<evidence type="ECO:0000313" key="1">
    <source>
        <dbReference type="EMBL" id="VDM35474.1"/>
    </source>
</evidence>
<evidence type="ECO:0000313" key="2">
    <source>
        <dbReference type="Proteomes" id="UP000274429"/>
    </source>
</evidence>
<name>A0A0R3XAD4_HYDTA</name>
<reference evidence="1 2" key="2">
    <citation type="submission" date="2018-11" db="EMBL/GenBank/DDBJ databases">
        <authorList>
            <consortium name="Pathogen Informatics"/>
        </authorList>
    </citation>
    <scope>NUCLEOTIDE SEQUENCE [LARGE SCALE GENOMIC DNA]</scope>
</reference>
<dbReference type="WBParaSite" id="TTAC_0001051101-mRNA-1">
    <property type="protein sequence ID" value="TTAC_0001051101-mRNA-1"/>
    <property type="gene ID" value="TTAC_0001051101"/>
</dbReference>
<proteinExistence type="predicted"/>
<sequence>MKLSVKAALVFVVDEVTTNVDFNTSAAAPQFECRRREDGYAATEGVFAKGDLTPTPQASSYLENAGDIAVRGEFNHFPIMLWRGRKCQELTI</sequence>
<reference evidence="3" key="1">
    <citation type="submission" date="2017-02" db="UniProtKB">
        <authorList>
            <consortium name="WormBaseParasite"/>
        </authorList>
    </citation>
    <scope>IDENTIFICATION</scope>
</reference>
<dbReference type="AlphaFoldDB" id="A0A0R3XAD4"/>
<organism evidence="3">
    <name type="scientific">Hydatigena taeniaeformis</name>
    <name type="common">Feline tapeworm</name>
    <name type="synonym">Taenia taeniaeformis</name>
    <dbReference type="NCBI Taxonomy" id="6205"/>
    <lineage>
        <taxon>Eukaryota</taxon>
        <taxon>Metazoa</taxon>
        <taxon>Spiralia</taxon>
        <taxon>Lophotrochozoa</taxon>
        <taxon>Platyhelminthes</taxon>
        <taxon>Cestoda</taxon>
        <taxon>Eucestoda</taxon>
        <taxon>Cyclophyllidea</taxon>
        <taxon>Taeniidae</taxon>
        <taxon>Hydatigera</taxon>
    </lineage>
</organism>
<dbReference type="Proteomes" id="UP000274429">
    <property type="component" value="Unassembled WGS sequence"/>
</dbReference>
<dbReference type="EMBL" id="UYWX01021766">
    <property type="protein sequence ID" value="VDM35474.1"/>
    <property type="molecule type" value="Genomic_DNA"/>
</dbReference>
<gene>
    <name evidence="1" type="ORF">TTAC_LOCUS10494</name>
</gene>
<protein>
    <submittedName>
        <fullName evidence="3">Secreted protein</fullName>
    </submittedName>
</protein>
<keyword evidence="2" id="KW-1185">Reference proteome</keyword>
<accession>A0A0R3XAD4</accession>